<evidence type="ECO:0000256" key="12">
    <source>
        <dbReference type="ARBA" id="ARBA00025198"/>
    </source>
</evidence>
<comment type="similarity">
    <text evidence="2 14 15">Belongs to the ATPase B chain family.</text>
</comment>
<evidence type="ECO:0000256" key="9">
    <source>
        <dbReference type="ARBA" id="ARBA00023065"/>
    </source>
</evidence>
<evidence type="ECO:0000256" key="13">
    <source>
        <dbReference type="ARBA" id="ARBA00025830"/>
    </source>
</evidence>
<keyword evidence="10 14" id="KW-0472">Membrane</keyword>
<dbReference type="InterPro" id="IPR005864">
    <property type="entry name" value="ATP_synth_F0_bsu_bac"/>
</dbReference>
<feature type="coiled-coil region" evidence="16">
    <location>
        <begin position="57"/>
        <end position="95"/>
    </location>
</feature>
<dbReference type="InterPro" id="IPR002146">
    <property type="entry name" value="ATP_synth_b/b'su_bac/chlpt"/>
</dbReference>
<name>A0ABQ4E3S8_9ACTN</name>
<dbReference type="NCBIfam" id="TIGR01144">
    <property type="entry name" value="ATP_synt_b"/>
    <property type="match status" value="1"/>
</dbReference>
<accession>A0ABQ4E3S8</accession>
<dbReference type="HAMAP" id="MF_01398">
    <property type="entry name" value="ATP_synth_b_bprime"/>
    <property type="match status" value="1"/>
</dbReference>
<keyword evidence="3 14" id="KW-0813">Transport</keyword>
<dbReference type="Proteomes" id="UP000646749">
    <property type="component" value="Unassembled WGS sequence"/>
</dbReference>
<evidence type="ECO:0000256" key="11">
    <source>
        <dbReference type="ARBA" id="ARBA00023310"/>
    </source>
</evidence>
<evidence type="ECO:0000256" key="16">
    <source>
        <dbReference type="SAM" id="Coils"/>
    </source>
</evidence>
<dbReference type="Gene3D" id="1.20.5.620">
    <property type="entry name" value="F1F0 ATP synthase subunit B, membrane domain"/>
    <property type="match status" value="1"/>
</dbReference>
<comment type="subcellular location">
    <subcellularLocation>
        <location evidence="1 14">Cell membrane</location>
        <topology evidence="1 14">Single-pass membrane protein</topology>
    </subcellularLocation>
</comment>
<sequence>MYAIFVAAEGGTEHNPIIPLWQEIVIGSIAFAILCFMLMKYVFPRMEQTFQARVDAIEGGIKRAEAAQAEANQLLEQYRAQLAEARTDAAKIRDDARADAEGIRQDVLAKAREESDRIIAAGKEQLAAERATIVRELRTEVGTIAVDLASRIVGESLADEARRRGTVERFLTDLETVGAGNGSANGSAVRAS</sequence>
<dbReference type="InterPro" id="IPR050059">
    <property type="entry name" value="ATP_synthase_B_chain"/>
</dbReference>
<keyword evidence="4 14" id="KW-1003">Cell membrane</keyword>
<keyword evidence="5 14" id="KW-0138">CF(0)</keyword>
<keyword evidence="9 14" id="KW-0406">Ion transport</keyword>
<dbReference type="Pfam" id="PF00430">
    <property type="entry name" value="ATP-synt_B"/>
    <property type="match status" value="1"/>
</dbReference>
<dbReference type="EMBL" id="BONW01000021">
    <property type="protein sequence ID" value="GIG89361.1"/>
    <property type="molecule type" value="Genomic_DNA"/>
</dbReference>
<evidence type="ECO:0000256" key="15">
    <source>
        <dbReference type="RuleBase" id="RU003848"/>
    </source>
</evidence>
<comment type="function">
    <text evidence="12 14">F(1)F(0) ATP synthase produces ATP from ADP in the presence of a proton or sodium gradient. F-type ATPases consist of two structural domains, F(1) containing the extramembraneous catalytic core and F(0) containing the membrane proton channel, linked together by a central stalk and a peripheral stalk. During catalysis, ATP synthesis in the catalytic domain of F(1) is coupled via a rotary mechanism of the central stalk subunits to proton translocation.</text>
</comment>
<keyword evidence="18" id="KW-1185">Reference proteome</keyword>
<dbReference type="RefSeq" id="WP_203867857.1">
    <property type="nucleotide sequence ID" value="NZ_BONW01000021.1"/>
</dbReference>
<keyword evidence="7 14" id="KW-0375">Hydrogen ion transport</keyword>
<keyword evidence="6 14" id="KW-0812">Transmembrane</keyword>
<evidence type="ECO:0000256" key="3">
    <source>
        <dbReference type="ARBA" id="ARBA00022448"/>
    </source>
</evidence>
<dbReference type="NCBIfam" id="NF004412">
    <property type="entry name" value="PRK05759.1-3"/>
    <property type="match status" value="1"/>
</dbReference>
<evidence type="ECO:0000256" key="8">
    <source>
        <dbReference type="ARBA" id="ARBA00022989"/>
    </source>
</evidence>
<dbReference type="PANTHER" id="PTHR33445:SF1">
    <property type="entry name" value="ATP SYNTHASE SUBUNIT B"/>
    <property type="match status" value="1"/>
</dbReference>
<comment type="function">
    <text evidence="14">Component of the F(0) channel, it forms part of the peripheral stalk, linking F(1) to F(0).</text>
</comment>
<dbReference type="PANTHER" id="PTHR33445">
    <property type="entry name" value="ATP SYNTHASE SUBUNIT B', CHLOROPLASTIC"/>
    <property type="match status" value="1"/>
</dbReference>
<evidence type="ECO:0000313" key="17">
    <source>
        <dbReference type="EMBL" id="GIG89361.1"/>
    </source>
</evidence>
<reference evidence="17 18" key="1">
    <citation type="submission" date="2021-01" db="EMBL/GenBank/DDBJ databases">
        <title>Whole genome shotgun sequence of Plantactinospora endophytica NBRC 110450.</title>
        <authorList>
            <person name="Komaki H."/>
            <person name="Tamura T."/>
        </authorList>
    </citation>
    <scope>NUCLEOTIDE SEQUENCE [LARGE SCALE GENOMIC DNA]</scope>
    <source>
        <strain evidence="17 18">NBRC 110450</strain>
    </source>
</reference>
<dbReference type="CDD" id="cd06503">
    <property type="entry name" value="ATP-synt_Fo_b"/>
    <property type="match status" value="1"/>
</dbReference>
<evidence type="ECO:0000256" key="4">
    <source>
        <dbReference type="ARBA" id="ARBA00022475"/>
    </source>
</evidence>
<evidence type="ECO:0000256" key="6">
    <source>
        <dbReference type="ARBA" id="ARBA00022692"/>
    </source>
</evidence>
<feature type="transmembrane region" description="Helical" evidence="14">
    <location>
        <begin position="24"/>
        <end position="43"/>
    </location>
</feature>
<evidence type="ECO:0000256" key="5">
    <source>
        <dbReference type="ARBA" id="ARBA00022547"/>
    </source>
</evidence>
<proteinExistence type="inferred from homology"/>
<dbReference type="SUPFAM" id="SSF81573">
    <property type="entry name" value="F1F0 ATP synthase subunit B, membrane domain"/>
    <property type="match status" value="1"/>
</dbReference>
<gene>
    <name evidence="14 17" type="primary">atpF</name>
    <name evidence="17" type="ORF">Pen02_42970</name>
</gene>
<keyword evidence="11 14" id="KW-0066">ATP synthesis</keyword>
<organism evidence="17 18">
    <name type="scientific">Plantactinospora endophytica</name>
    <dbReference type="NCBI Taxonomy" id="673535"/>
    <lineage>
        <taxon>Bacteria</taxon>
        <taxon>Bacillati</taxon>
        <taxon>Actinomycetota</taxon>
        <taxon>Actinomycetes</taxon>
        <taxon>Micromonosporales</taxon>
        <taxon>Micromonosporaceae</taxon>
        <taxon>Plantactinospora</taxon>
    </lineage>
</organism>
<evidence type="ECO:0000256" key="1">
    <source>
        <dbReference type="ARBA" id="ARBA00004162"/>
    </source>
</evidence>
<comment type="caution">
    <text evidence="17">The sequence shown here is derived from an EMBL/GenBank/DDBJ whole genome shotgun (WGS) entry which is preliminary data.</text>
</comment>
<evidence type="ECO:0000313" key="18">
    <source>
        <dbReference type="Proteomes" id="UP000646749"/>
    </source>
</evidence>
<keyword evidence="16" id="KW-0175">Coiled coil</keyword>
<evidence type="ECO:0000256" key="2">
    <source>
        <dbReference type="ARBA" id="ARBA00005513"/>
    </source>
</evidence>
<keyword evidence="8 14" id="KW-1133">Transmembrane helix</keyword>
<evidence type="ECO:0000256" key="14">
    <source>
        <dbReference type="HAMAP-Rule" id="MF_01398"/>
    </source>
</evidence>
<protein>
    <recommendedName>
        <fullName evidence="14">ATP synthase subunit b</fullName>
    </recommendedName>
    <alternativeName>
        <fullName evidence="14">ATP synthase F(0) sector subunit b</fullName>
    </alternativeName>
    <alternativeName>
        <fullName evidence="14">ATPase subunit I</fullName>
    </alternativeName>
    <alternativeName>
        <fullName evidence="14">F-type ATPase subunit b</fullName>
        <shortName evidence="14">F-ATPase subunit b</shortName>
    </alternativeName>
</protein>
<comment type="subunit">
    <text evidence="13 14">F-type ATPases have 2 components, F(1) - the catalytic core - and F(0) - the membrane proton channel. F(1) has five subunits: alpha(3), beta(3), gamma(1), delta(1), epsilon(1). F(0) has three main subunits: a(1), b(2) and c(10-14). The alpha and beta chains form an alternating ring which encloses part of the gamma chain. F(1) is attached to F(0) by a central stalk formed by the gamma and epsilon chains, while a peripheral stalk is formed by the delta and b chains.</text>
</comment>
<dbReference type="InterPro" id="IPR028987">
    <property type="entry name" value="ATP_synth_B-like_membr_sf"/>
</dbReference>
<evidence type="ECO:0000256" key="7">
    <source>
        <dbReference type="ARBA" id="ARBA00022781"/>
    </source>
</evidence>
<evidence type="ECO:0000256" key="10">
    <source>
        <dbReference type="ARBA" id="ARBA00023136"/>
    </source>
</evidence>